<dbReference type="Proteomes" id="UP000240572">
    <property type="component" value="Unassembled WGS sequence"/>
</dbReference>
<reference evidence="2 3" key="1">
    <citation type="submission" date="2018-03" db="EMBL/GenBank/DDBJ databases">
        <title>Genomic Encyclopedia of Type Strains, Phase III (KMG-III): the genomes of soil and plant-associated and newly described type strains.</title>
        <authorList>
            <person name="Whitman W."/>
        </authorList>
    </citation>
    <scope>NUCLEOTIDE SEQUENCE [LARGE SCALE GENOMIC DNA]</scope>
    <source>
        <strain evidence="2 3">CGMCC 1.12700</strain>
    </source>
</reference>
<evidence type="ECO:0000313" key="2">
    <source>
        <dbReference type="EMBL" id="PSK95287.1"/>
    </source>
</evidence>
<evidence type="ECO:0000256" key="1">
    <source>
        <dbReference type="SAM" id="MobiDB-lite"/>
    </source>
</evidence>
<feature type="region of interest" description="Disordered" evidence="1">
    <location>
        <begin position="27"/>
        <end position="46"/>
    </location>
</feature>
<keyword evidence="3" id="KW-1185">Reference proteome</keyword>
<sequence length="61" mass="7114">MGTLKFLFLVFVLSFVSGLFYTEPEQQVLPKQEQDKNEQKTKPGPDWETLKACIRQSSLFF</sequence>
<name>A0A2P8DDN4_9BACT</name>
<comment type="caution">
    <text evidence="2">The sequence shown here is derived from an EMBL/GenBank/DDBJ whole genome shotgun (WGS) entry which is preliminary data.</text>
</comment>
<dbReference type="AlphaFoldDB" id="A0A2P8DDN4"/>
<gene>
    <name evidence="2" type="ORF">B0I18_1011453</name>
</gene>
<evidence type="ECO:0000313" key="3">
    <source>
        <dbReference type="Proteomes" id="UP000240572"/>
    </source>
</evidence>
<accession>A0A2P8DDN4</accession>
<dbReference type="RefSeq" id="WP_146146678.1">
    <property type="nucleotide sequence ID" value="NZ_PYGD01000001.1"/>
</dbReference>
<organism evidence="2 3">
    <name type="scientific">Taibaiella chishuiensis</name>
    <dbReference type="NCBI Taxonomy" id="1434707"/>
    <lineage>
        <taxon>Bacteria</taxon>
        <taxon>Pseudomonadati</taxon>
        <taxon>Bacteroidota</taxon>
        <taxon>Chitinophagia</taxon>
        <taxon>Chitinophagales</taxon>
        <taxon>Chitinophagaceae</taxon>
        <taxon>Taibaiella</taxon>
    </lineage>
</organism>
<feature type="compositionally biased region" description="Basic and acidic residues" evidence="1">
    <location>
        <begin position="32"/>
        <end position="46"/>
    </location>
</feature>
<proteinExistence type="predicted"/>
<dbReference type="EMBL" id="PYGD01000001">
    <property type="protein sequence ID" value="PSK95287.1"/>
    <property type="molecule type" value="Genomic_DNA"/>
</dbReference>
<protein>
    <submittedName>
        <fullName evidence="2">Uncharacterized protein</fullName>
    </submittedName>
</protein>